<organism evidence="1 2">
    <name type="scientific">Rheinheimera salexigens</name>
    <dbReference type="NCBI Taxonomy" id="1628148"/>
    <lineage>
        <taxon>Bacteria</taxon>
        <taxon>Pseudomonadati</taxon>
        <taxon>Pseudomonadota</taxon>
        <taxon>Gammaproteobacteria</taxon>
        <taxon>Chromatiales</taxon>
        <taxon>Chromatiaceae</taxon>
        <taxon>Rheinheimera</taxon>
    </lineage>
</organism>
<dbReference type="EMBL" id="MKEK01000001">
    <property type="protein sequence ID" value="OEY70372.1"/>
    <property type="molecule type" value="Genomic_DNA"/>
</dbReference>
<gene>
    <name evidence="1" type="ORF">BI198_12895</name>
</gene>
<accession>A0A1E7Q852</accession>
<dbReference type="Proteomes" id="UP000242258">
    <property type="component" value="Unassembled WGS sequence"/>
</dbReference>
<dbReference type="STRING" id="1628148.BI198_12895"/>
<name>A0A1E7Q852_9GAMM</name>
<comment type="caution">
    <text evidence="1">The sequence shown here is derived from an EMBL/GenBank/DDBJ whole genome shotgun (WGS) entry which is preliminary data.</text>
</comment>
<dbReference type="AlphaFoldDB" id="A0A1E7Q852"/>
<reference evidence="2" key="1">
    <citation type="submission" date="2016-09" db="EMBL/GenBank/DDBJ databases">
        <authorList>
            <person name="Wan X."/>
            <person name="Hou S."/>
        </authorList>
    </citation>
    <scope>NUCLEOTIDE SEQUENCE [LARGE SCALE GENOMIC DNA]</scope>
    <source>
        <strain evidence="2">KH87</strain>
    </source>
</reference>
<sequence>MAKLSKQKVAGIRLIADIFVIEDLIKEVISKSEGYSDKVEELREHLKKHVPEPFEAANELQRQIKEARSIWRSELEKGNVF</sequence>
<dbReference type="RefSeq" id="WP_070049926.1">
    <property type="nucleotide sequence ID" value="NZ_CBCSDO010000009.1"/>
</dbReference>
<keyword evidence="2" id="KW-1185">Reference proteome</keyword>
<evidence type="ECO:0000313" key="2">
    <source>
        <dbReference type="Proteomes" id="UP000242258"/>
    </source>
</evidence>
<evidence type="ECO:0000313" key="1">
    <source>
        <dbReference type="EMBL" id="OEY70372.1"/>
    </source>
</evidence>
<protein>
    <submittedName>
        <fullName evidence="1">Uncharacterized protein</fullName>
    </submittedName>
</protein>
<proteinExistence type="predicted"/>